<name>A0A1Y1I020_KLENI</name>
<evidence type="ECO:0000259" key="12">
    <source>
        <dbReference type="PROSITE" id="PS50162"/>
    </source>
</evidence>
<evidence type="ECO:0000256" key="10">
    <source>
        <dbReference type="ARBA" id="ARBA00023204"/>
    </source>
</evidence>
<dbReference type="InterPro" id="IPR003593">
    <property type="entry name" value="AAA+_ATPase"/>
</dbReference>
<evidence type="ECO:0000256" key="3">
    <source>
        <dbReference type="ARBA" id="ARBA00022763"/>
    </source>
</evidence>
<dbReference type="Gene3D" id="3.30.230.10">
    <property type="match status" value="1"/>
</dbReference>
<gene>
    <name evidence="13" type="ORF">KFL_001010120</name>
</gene>
<dbReference type="Pfam" id="PF13481">
    <property type="entry name" value="AAA_25"/>
    <property type="match status" value="1"/>
</dbReference>
<keyword evidence="3" id="KW-0227">DNA damage</keyword>
<dbReference type="SMART" id="SM00382">
    <property type="entry name" value="AAA"/>
    <property type="match status" value="1"/>
</dbReference>
<keyword evidence="4" id="KW-0863">Zinc-finger</keyword>
<sequence>MGKKEKTIYVCSECGEDFLQWQGQCPACKQWNCLKRFKVENDASGAAGKKGGGGAGARAVAGIGSDMELRKPDVTSEEVRGVTRRGSWLTDTKGGPQTLREAKSSKPTEWNRLPLMGPTGAEMSRVLGGGVSRGSLILVGGDPGVGKSTLLLQVAGLLADGKGEGDAAPVLYVSGEESVPQICGRAERMGVESETLYLFSATKLEVILDSIMELNPRAVIIDSIQTVYLNDATGSAGSVIQVRECANALLQVAKRTGMAIFLVGHVTKAGDIAGPRVLEHIVDTVLYMEGERLQALRLLRGTKNRFGSTDEVGVFKMAQEGLVAVSDPSGFLLEDRDGNESPTPVAVAALLEGTRPILVEIQALCSPVPQNAGSGRRSAVGLDTERFNLLLAVLRKQADLKIYNQDIYLNVIGGLKLSEVASDLAVVMAVASSFLEKPIPRDIAFVGEVGLGGELRSVRLIESRIKGASSLGFKRIVTPKSAVVGLKLPEGMAEIIPCATVKEAILRTLDVTEKDLKVSKSA</sequence>
<dbReference type="PRINTS" id="PR01874">
    <property type="entry name" value="DNAREPAIRADA"/>
</dbReference>
<keyword evidence="5" id="KW-0378">Hydrolase</keyword>
<dbReference type="InterPro" id="IPR020588">
    <property type="entry name" value="RecA_ATP-bd"/>
</dbReference>
<accession>A0A1Y1I020</accession>
<dbReference type="OrthoDB" id="41505at2759"/>
<evidence type="ECO:0000256" key="11">
    <source>
        <dbReference type="SAM" id="MobiDB-lite"/>
    </source>
</evidence>
<dbReference type="Pfam" id="PF18073">
    <property type="entry name" value="Zn_ribbon_LapB"/>
    <property type="match status" value="1"/>
</dbReference>
<dbReference type="GO" id="GO:0003684">
    <property type="term" value="F:damaged DNA binding"/>
    <property type="evidence" value="ECO:0007669"/>
    <property type="project" value="InterPro"/>
</dbReference>
<dbReference type="Pfam" id="PF13541">
    <property type="entry name" value="ChlI"/>
    <property type="match status" value="1"/>
</dbReference>
<dbReference type="GO" id="GO:0008270">
    <property type="term" value="F:zinc ion binding"/>
    <property type="evidence" value="ECO:0007669"/>
    <property type="project" value="UniProtKB-KW"/>
</dbReference>
<keyword evidence="10" id="KW-0234">DNA repair</keyword>
<keyword evidence="14" id="KW-1185">Reference proteome</keyword>
<evidence type="ECO:0000256" key="4">
    <source>
        <dbReference type="ARBA" id="ARBA00022771"/>
    </source>
</evidence>
<dbReference type="SUPFAM" id="SSF52540">
    <property type="entry name" value="P-loop containing nucleoside triphosphate hydrolases"/>
    <property type="match status" value="1"/>
</dbReference>
<dbReference type="Proteomes" id="UP000054558">
    <property type="component" value="Unassembled WGS sequence"/>
</dbReference>
<dbReference type="FunFam" id="3.40.50.300:FF:000050">
    <property type="entry name" value="DNA repair protein RadA"/>
    <property type="match status" value="1"/>
</dbReference>
<evidence type="ECO:0000313" key="14">
    <source>
        <dbReference type="Proteomes" id="UP000054558"/>
    </source>
</evidence>
<dbReference type="PANTHER" id="PTHR32472">
    <property type="entry name" value="DNA REPAIR PROTEIN RADA"/>
    <property type="match status" value="1"/>
</dbReference>
<keyword evidence="2" id="KW-0547">Nucleotide-binding</keyword>
<organism evidence="13 14">
    <name type="scientific">Klebsormidium nitens</name>
    <name type="common">Green alga</name>
    <name type="synonym">Ulothrix nitens</name>
    <dbReference type="NCBI Taxonomy" id="105231"/>
    <lineage>
        <taxon>Eukaryota</taxon>
        <taxon>Viridiplantae</taxon>
        <taxon>Streptophyta</taxon>
        <taxon>Klebsormidiophyceae</taxon>
        <taxon>Klebsormidiales</taxon>
        <taxon>Klebsormidiaceae</taxon>
        <taxon>Klebsormidium</taxon>
    </lineage>
</organism>
<dbReference type="InterPro" id="IPR014721">
    <property type="entry name" value="Ribsml_uS5_D2-typ_fold_subgr"/>
</dbReference>
<feature type="compositionally biased region" description="Basic and acidic residues" evidence="11">
    <location>
        <begin position="72"/>
        <end position="81"/>
    </location>
</feature>
<keyword evidence="8" id="KW-0346">Stress response</keyword>
<dbReference type="OMA" id="ANMIKCV"/>
<dbReference type="Gene3D" id="3.40.50.300">
    <property type="entry name" value="P-loop containing nucleotide triphosphate hydrolases"/>
    <property type="match status" value="1"/>
</dbReference>
<dbReference type="EMBL" id="DF237050">
    <property type="protein sequence ID" value="GAQ82127.1"/>
    <property type="molecule type" value="Genomic_DNA"/>
</dbReference>
<evidence type="ECO:0000313" key="13">
    <source>
        <dbReference type="EMBL" id="GAQ82127.1"/>
    </source>
</evidence>
<dbReference type="PROSITE" id="PS50162">
    <property type="entry name" value="RECA_2"/>
    <property type="match status" value="1"/>
</dbReference>
<dbReference type="GO" id="GO:0005524">
    <property type="term" value="F:ATP binding"/>
    <property type="evidence" value="ECO:0007669"/>
    <property type="project" value="UniProtKB-KW"/>
</dbReference>
<dbReference type="GO" id="GO:0016787">
    <property type="term" value="F:hydrolase activity"/>
    <property type="evidence" value="ECO:0007669"/>
    <property type="project" value="UniProtKB-KW"/>
</dbReference>
<keyword evidence="1" id="KW-0479">Metal-binding</keyword>
<evidence type="ECO:0000256" key="6">
    <source>
        <dbReference type="ARBA" id="ARBA00022833"/>
    </source>
</evidence>
<dbReference type="AlphaFoldDB" id="A0A1Y1I020"/>
<keyword evidence="7" id="KW-0067">ATP-binding</keyword>
<protein>
    <submittedName>
        <fullName evidence="13">DNA repair protein</fullName>
    </submittedName>
</protein>
<evidence type="ECO:0000256" key="2">
    <source>
        <dbReference type="ARBA" id="ARBA00022741"/>
    </source>
</evidence>
<dbReference type="PANTHER" id="PTHR32472:SF10">
    <property type="entry name" value="DNA REPAIR PROTEIN RADA-LIKE PROTEIN"/>
    <property type="match status" value="1"/>
</dbReference>
<dbReference type="NCBIfam" id="TIGR00416">
    <property type="entry name" value="sms"/>
    <property type="match status" value="1"/>
</dbReference>
<dbReference type="InterPro" id="IPR027417">
    <property type="entry name" value="P-loop_NTPase"/>
</dbReference>
<keyword evidence="6" id="KW-0862">Zinc</keyword>
<evidence type="ECO:0000256" key="8">
    <source>
        <dbReference type="ARBA" id="ARBA00023016"/>
    </source>
</evidence>
<dbReference type="SUPFAM" id="SSF54211">
    <property type="entry name" value="Ribosomal protein S5 domain 2-like"/>
    <property type="match status" value="1"/>
</dbReference>
<dbReference type="InterPro" id="IPR041166">
    <property type="entry name" value="Rubredoxin_2"/>
</dbReference>
<evidence type="ECO:0000256" key="7">
    <source>
        <dbReference type="ARBA" id="ARBA00022840"/>
    </source>
</evidence>
<dbReference type="InterPro" id="IPR004504">
    <property type="entry name" value="DNA_repair_RadA"/>
</dbReference>
<dbReference type="GO" id="GO:0140664">
    <property type="term" value="F:ATP-dependent DNA damage sensor activity"/>
    <property type="evidence" value="ECO:0007669"/>
    <property type="project" value="InterPro"/>
</dbReference>
<dbReference type="HAMAP" id="MF_01498">
    <property type="entry name" value="RadA_bact"/>
    <property type="match status" value="1"/>
</dbReference>
<evidence type="ECO:0000256" key="1">
    <source>
        <dbReference type="ARBA" id="ARBA00022723"/>
    </source>
</evidence>
<dbReference type="InterPro" id="IPR020568">
    <property type="entry name" value="Ribosomal_Su5_D2-typ_SF"/>
</dbReference>
<dbReference type="STRING" id="105231.A0A1Y1I020"/>
<evidence type="ECO:0000256" key="9">
    <source>
        <dbReference type="ARBA" id="ARBA00023125"/>
    </source>
</evidence>
<feature type="region of interest" description="Disordered" evidence="11">
    <location>
        <begin position="72"/>
        <end position="117"/>
    </location>
</feature>
<feature type="domain" description="RecA family profile 1" evidence="12">
    <location>
        <begin position="112"/>
        <end position="266"/>
    </location>
</feature>
<evidence type="ECO:0000256" key="5">
    <source>
        <dbReference type="ARBA" id="ARBA00022801"/>
    </source>
</evidence>
<reference evidence="13 14" key="1">
    <citation type="journal article" date="2014" name="Nat. Commun.">
        <title>Klebsormidium flaccidum genome reveals primary factors for plant terrestrial adaptation.</title>
        <authorList>
            <person name="Hori K."/>
            <person name="Maruyama F."/>
            <person name="Fujisawa T."/>
            <person name="Togashi T."/>
            <person name="Yamamoto N."/>
            <person name="Seo M."/>
            <person name="Sato S."/>
            <person name="Yamada T."/>
            <person name="Mori H."/>
            <person name="Tajima N."/>
            <person name="Moriyama T."/>
            <person name="Ikeuchi M."/>
            <person name="Watanabe M."/>
            <person name="Wada H."/>
            <person name="Kobayashi K."/>
            <person name="Saito M."/>
            <person name="Masuda T."/>
            <person name="Sasaki-Sekimoto Y."/>
            <person name="Mashiguchi K."/>
            <person name="Awai K."/>
            <person name="Shimojima M."/>
            <person name="Masuda S."/>
            <person name="Iwai M."/>
            <person name="Nobusawa T."/>
            <person name="Narise T."/>
            <person name="Kondo S."/>
            <person name="Saito H."/>
            <person name="Sato R."/>
            <person name="Murakawa M."/>
            <person name="Ihara Y."/>
            <person name="Oshima-Yamada Y."/>
            <person name="Ohtaka K."/>
            <person name="Satoh M."/>
            <person name="Sonobe K."/>
            <person name="Ishii M."/>
            <person name="Ohtani R."/>
            <person name="Kanamori-Sato M."/>
            <person name="Honoki R."/>
            <person name="Miyazaki D."/>
            <person name="Mochizuki H."/>
            <person name="Umetsu J."/>
            <person name="Higashi K."/>
            <person name="Shibata D."/>
            <person name="Kamiya Y."/>
            <person name="Sato N."/>
            <person name="Nakamura Y."/>
            <person name="Tabata S."/>
            <person name="Ida S."/>
            <person name="Kurokawa K."/>
            <person name="Ohta H."/>
        </authorList>
    </citation>
    <scope>NUCLEOTIDE SEQUENCE [LARGE SCALE GENOMIC DNA]</scope>
    <source>
        <strain evidence="13 14">NIES-2285</strain>
    </source>
</reference>
<keyword evidence="9" id="KW-0238">DNA-binding</keyword>
<dbReference type="GO" id="GO:0000725">
    <property type="term" value="P:recombinational repair"/>
    <property type="evidence" value="ECO:0000318"/>
    <property type="project" value="GO_Central"/>
</dbReference>
<dbReference type="CDD" id="cd01121">
    <property type="entry name" value="RadA_SMS_N"/>
    <property type="match status" value="1"/>
</dbReference>
<proteinExistence type="inferred from homology"/>